<accession>A0A409W2M3</accession>
<dbReference type="OrthoDB" id="543156at2759"/>
<dbReference type="InterPro" id="IPR002818">
    <property type="entry name" value="DJ-1/PfpI"/>
</dbReference>
<evidence type="ECO:0000313" key="4">
    <source>
        <dbReference type="Proteomes" id="UP000284706"/>
    </source>
</evidence>
<evidence type="ECO:0000256" key="1">
    <source>
        <dbReference type="SAM" id="SignalP"/>
    </source>
</evidence>
<dbReference type="PANTHER" id="PTHR43130:SF7">
    <property type="entry name" value="DJ-1_PFPI DOMAIN-CONTAINING PROTEIN"/>
    <property type="match status" value="1"/>
</dbReference>
<dbReference type="InterPro" id="IPR029062">
    <property type="entry name" value="Class_I_gatase-like"/>
</dbReference>
<reference evidence="3 4" key="1">
    <citation type="journal article" date="2018" name="Evol. Lett.">
        <title>Horizontal gene cluster transfer increased hallucinogenic mushroom diversity.</title>
        <authorList>
            <person name="Reynolds H.T."/>
            <person name="Vijayakumar V."/>
            <person name="Gluck-Thaler E."/>
            <person name="Korotkin H.B."/>
            <person name="Matheny P.B."/>
            <person name="Slot J.C."/>
        </authorList>
    </citation>
    <scope>NUCLEOTIDE SEQUENCE [LARGE SCALE GENOMIC DNA]</scope>
    <source>
        <strain evidence="3 4">SRW20</strain>
    </source>
</reference>
<feature type="domain" description="DJ-1/PfpI" evidence="2">
    <location>
        <begin position="52"/>
        <end position="190"/>
    </location>
</feature>
<comment type="caution">
    <text evidence="3">The sequence shown here is derived from an EMBL/GenBank/DDBJ whole genome shotgun (WGS) entry which is preliminary data.</text>
</comment>
<proteinExistence type="predicted"/>
<gene>
    <name evidence="3" type="ORF">CVT26_003153</name>
</gene>
<sequence>MSQETIHFGVLFFPLFQWLDAVGPIDYINNHSKGMLTLLGLPKEMIDKAPVIEWHYISHNLEPVDASSGPRQQPSNTYDDCPDLDYLLVPGPSPTDPLPEGCAEFLQKRFADPKLKALLLVCTGSLAIAQSGILDGHHVCSNKWVMSRLAPAGLLNKNVHWIGDRRWHIDGKVWSAAGLTSGIDLAAEFSRQHFAEEIVKLGREMGEYDAKPAHPDTFAFICEGVKLN</sequence>
<keyword evidence="4" id="KW-1185">Reference proteome</keyword>
<feature type="signal peptide" evidence="1">
    <location>
        <begin position="1"/>
        <end position="21"/>
    </location>
</feature>
<dbReference type="Pfam" id="PF01965">
    <property type="entry name" value="DJ-1_PfpI"/>
    <property type="match status" value="1"/>
</dbReference>
<dbReference type="Gene3D" id="3.40.50.880">
    <property type="match status" value="1"/>
</dbReference>
<evidence type="ECO:0000259" key="2">
    <source>
        <dbReference type="Pfam" id="PF01965"/>
    </source>
</evidence>
<evidence type="ECO:0000313" key="3">
    <source>
        <dbReference type="EMBL" id="PPQ72769.1"/>
    </source>
</evidence>
<dbReference type="EMBL" id="NHYE01005440">
    <property type="protein sequence ID" value="PPQ72769.1"/>
    <property type="molecule type" value="Genomic_DNA"/>
</dbReference>
<dbReference type="InterPro" id="IPR052158">
    <property type="entry name" value="INH-QAR"/>
</dbReference>
<dbReference type="InParanoid" id="A0A409W2M3"/>
<feature type="chain" id="PRO_5019468072" description="DJ-1/PfpI domain-containing protein" evidence="1">
    <location>
        <begin position="22"/>
        <end position="228"/>
    </location>
</feature>
<protein>
    <recommendedName>
        <fullName evidence="2">DJ-1/PfpI domain-containing protein</fullName>
    </recommendedName>
</protein>
<dbReference type="PANTHER" id="PTHR43130">
    <property type="entry name" value="ARAC-FAMILY TRANSCRIPTIONAL REGULATOR"/>
    <property type="match status" value="1"/>
</dbReference>
<dbReference type="SUPFAM" id="SSF52317">
    <property type="entry name" value="Class I glutamine amidotransferase-like"/>
    <property type="match status" value="1"/>
</dbReference>
<dbReference type="AlphaFoldDB" id="A0A409W2M3"/>
<organism evidence="3 4">
    <name type="scientific">Gymnopilus dilepis</name>
    <dbReference type="NCBI Taxonomy" id="231916"/>
    <lineage>
        <taxon>Eukaryota</taxon>
        <taxon>Fungi</taxon>
        <taxon>Dikarya</taxon>
        <taxon>Basidiomycota</taxon>
        <taxon>Agaricomycotina</taxon>
        <taxon>Agaricomycetes</taxon>
        <taxon>Agaricomycetidae</taxon>
        <taxon>Agaricales</taxon>
        <taxon>Agaricineae</taxon>
        <taxon>Hymenogastraceae</taxon>
        <taxon>Gymnopilus</taxon>
    </lineage>
</organism>
<keyword evidence="1" id="KW-0732">Signal</keyword>
<dbReference type="Proteomes" id="UP000284706">
    <property type="component" value="Unassembled WGS sequence"/>
</dbReference>
<name>A0A409W2M3_9AGAR</name>